<dbReference type="InterPro" id="IPR006665">
    <property type="entry name" value="OmpA-like"/>
</dbReference>
<dbReference type="SUPFAM" id="SSF48452">
    <property type="entry name" value="TPR-like"/>
    <property type="match status" value="1"/>
</dbReference>
<gene>
    <name evidence="6" type="ORF">GTQ38_17510</name>
</gene>
<keyword evidence="7" id="KW-1185">Reference proteome</keyword>
<dbReference type="InterPro" id="IPR050330">
    <property type="entry name" value="Bact_OuterMem_StrucFunc"/>
</dbReference>
<feature type="domain" description="OmpA-like" evidence="5">
    <location>
        <begin position="519"/>
        <end position="642"/>
    </location>
</feature>
<name>A0A6L9EGG1_9FLAO</name>
<accession>A0A6L9EGG1</accession>
<dbReference type="Proteomes" id="UP000475249">
    <property type="component" value="Unassembled WGS sequence"/>
</dbReference>
<reference evidence="6 7" key="1">
    <citation type="submission" date="2020-01" db="EMBL/GenBank/DDBJ databases">
        <title>Bacteria diversity of Porities sp.</title>
        <authorList>
            <person name="Wang G."/>
        </authorList>
    </citation>
    <scope>NUCLEOTIDE SEQUENCE [LARGE SCALE GENOMIC DNA]</scope>
    <source>
        <strain evidence="6 7">R33</strain>
    </source>
</reference>
<proteinExistence type="predicted"/>
<comment type="caution">
    <text evidence="6">The sequence shown here is derived from an EMBL/GenBank/DDBJ whole genome shotgun (WGS) entry which is preliminary data.</text>
</comment>
<dbReference type="PANTHER" id="PTHR30329">
    <property type="entry name" value="STATOR ELEMENT OF FLAGELLAR MOTOR COMPLEX"/>
    <property type="match status" value="1"/>
</dbReference>
<dbReference type="Gene3D" id="1.25.40.10">
    <property type="entry name" value="Tetratricopeptide repeat domain"/>
    <property type="match status" value="1"/>
</dbReference>
<evidence type="ECO:0000256" key="1">
    <source>
        <dbReference type="ARBA" id="ARBA00004442"/>
    </source>
</evidence>
<evidence type="ECO:0000313" key="6">
    <source>
        <dbReference type="EMBL" id="NAS13815.1"/>
    </source>
</evidence>
<comment type="subcellular location">
    <subcellularLocation>
        <location evidence="1">Cell outer membrane</location>
    </subcellularLocation>
</comment>
<dbReference type="Gene3D" id="3.30.1330.60">
    <property type="entry name" value="OmpA-like domain"/>
    <property type="match status" value="1"/>
</dbReference>
<keyword evidence="3" id="KW-0998">Cell outer membrane</keyword>
<dbReference type="EMBL" id="WXYO01000008">
    <property type="protein sequence ID" value="NAS13815.1"/>
    <property type="molecule type" value="Genomic_DNA"/>
</dbReference>
<dbReference type="GO" id="GO:0009279">
    <property type="term" value="C:cell outer membrane"/>
    <property type="evidence" value="ECO:0007669"/>
    <property type="project" value="UniProtKB-SubCell"/>
</dbReference>
<evidence type="ECO:0000259" key="5">
    <source>
        <dbReference type="PROSITE" id="PS51123"/>
    </source>
</evidence>
<protein>
    <submittedName>
        <fullName evidence="6">OmpA family protein</fullName>
    </submittedName>
</protein>
<dbReference type="PANTHER" id="PTHR30329:SF21">
    <property type="entry name" value="LIPOPROTEIN YIAD-RELATED"/>
    <property type="match status" value="1"/>
</dbReference>
<dbReference type="AlphaFoldDB" id="A0A6L9EGG1"/>
<dbReference type="Pfam" id="PF00691">
    <property type="entry name" value="OmpA"/>
    <property type="match status" value="1"/>
</dbReference>
<dbReference type="InterPro" id="IPR036737">
    <property type="entry name" value="OmpA-like_sf"/>
</dbReference>
<evidence type="ECO:0000313" key="7">
    <source>
        <dbReference type="Proteomes" id="UP000475249"/>
    </source>
</evidence>
<dbReference type="CDD" id="cd07185">
    <property type="entry name" value="OmpA_C-like"/>
    <property type="match status" value="1"/>
</dbReference>
<dbReference type="InterPro" id="IPR011990">
    <property type="entry name" value="TPR-like_helical_dom_sf"/>
</dbReference>
<evidence type="ECO:0000256" key="4">
    <source>
        <dbReference type="PROSITE-ProRule" id="PRU00473"/>
    </source>
</evidence>
<dbReference type="RefSeq" id="WP_161436862.1">
    <property type="nucleotide sequence ID" value="NZ_WXYO01000008.1"/>
</dbReference>
<dbReference type="PRINTS" id="PR01021">
    <property type="entry name" value="OMPADOMAIN"/>
</dbReference>
<evidence type="ECO:0000256" key="3">
    <source>
        <dbReference type="ARBA" id="ARBA00023237"/>
    </source>
</evidence>
<keyword evidence="2 4" id="KW-0472">Membrane</keyword>
<sequence>MSIRKILVIIVLLIAGALQGQKKQSKADILFFEYAYNDAIAAYEKEMTEAPLTNQQRLNLADSYLKMGRYKNASETYLEVYRKDSTMSTHHFNKMLQSMAKTSGPERTKAFLATKQNALADELLENAAFNATLLGSTKLEEEDYNIFSINANSPQSDFAPTFYGDKVLFSSGRPQDDKKTYAPTGEGYLDIFVGKVGLGGQILNPNPFDRIPKSKFHEATPYYSEELNGIFYIRSNANKGKLSFDENGKNALSIGLLTGSGTFQYLLRDLSTSFYYPFFDAESGRLYFAANFEDSLGGTDLYYVNTNNGLIMSAPISLGPRINTPGNEIAPYIFEGSLYFSSDIFYGLGGMDIYKSEIGEDDFFSIPVNLGDRINSKQDDFGFIIKENVAEGYIGYFASNRPGGMGNDDIYGILSNSKPGLKTLVFRGELTKANSSIGVSKALIRVYDPEDELVQEVYSREDGSYRMEIPWQAGARISISKPGYSSFGKTYDKAAVTALEQSKPLDLELTALEDVIRVRDEKTVVKMNKFFFAKGAYEVTADIGAELDKIVEAAKDFPQLRLRIEAHTDSRGGRTTNLRLSQRRADAIKNYLLSKDVPSVVISEAVGYGENQITNNCRDGVYCIEVLHKQNERYLAVVLNEDELAE</sequence>
<dbReference type="SUPFAM" id="SSF103088">
    <property type="entry name" value="OmpA-like"/>
    <property type="match status" value="1"/>
</dbReference>
<evidence type="ECO:0000256" key="2">
    <source>
        <dbReference type="ARBA" id="ARBA00023136"/>
    </source>
</evidence>
<organism evidence="6 7">
    <name type="scientific">Poritiphilus flavus</name>
    <dbReference type="NCBI Taxonomy" id="2697053"/>
    <lineage>
        <taxon>Bacteria</taxon>
        <taxon>Pseudomonadati</taxon>
        <taxon>Bacteroidota</taxon>
        <taxon>Flavobacteriia</taxon>
        <taxon>Flavobacteriales</taxon>
        <taxon>Flavobacteriaceae</taxon>
        <taxon>Poritiphilus</taxon>
    </lineage>
</organism>
<dbReference type="PROSITE" id="PS51123">
    <property type="entry name" value="OMPA_2"/>
    <property type="match status" value="1"/>
</dbReference>
<dbReference type="InterPro" id="IPR006664">
    <property type="entry name" value="OMP_bac"/>
</dbReference>